<organism evidence="2 3">
    <name type="scientific">Aaosphaeria arxii CBS 175.79</name>
    <dbReference type="NCBI Taxonomy" id="1450172"/>
    <lineage>
        <taxon>Eukaryota</taxon>
        <taxon>Fungi</taxon>
        <taxon>Dikarya</taxon>
        <taxon>Ascomycota</taxon>
        <taxon>Pezizomycotina</taxon>
        <taxon>Dothideomycetes</taxon>
        <taxon>Pleosporomycetidae</taxon>
        <taxon>Pleosporales</taxon>
        <taxon>Pleosporales incertae sedis</taxon>
        <taxon>Aaosphaeria</taxon>
    </lineage>
</organism>
<dbReference type="PANTHER" id="PTHR47797:SF1">
    <property type="entry name" value="CYTOCHROME B561 DOMAIN-CONTAINING PROTEIN-RELATED"/>
    <property type="match status" value="1"/>
</dbReference>
<feature type="transmembrane region" description="Helical" evidence="1">
    <location>
        <begin position="127"/>
        <end position="146"/>
    </location>
</feature>
<feature type="transmembrane region" description="Helical" evidence="1">
    <location>
        <begin position="30"/>
        <end position="49"/>
    </location>
</feature>
<dbReference type="Proteomes" id="UP000799778">
    <property type="component" value="Unassembled WGS sequence"/>
</dbReference>
<proteinExistence type="predicted"/>
<gene>
    <name evidence="2" type="ORF">BU24DRAFT_480128</name>
</gene>
<keyword evidence="3" id="KW-1185">Reference proteome</keyword>
<dbReference type="Gene3D" id="1.20.120.1770">
    <property type="match status" value="1"/>
</dbReference>
<evidence type="ECO:0000256" key="1">
    <source>
        <dbReference type="SAM" id="Phobius"/>
    </source>
</evidence>
<evidence type="ECO:0008006" key="4">
    <source>
        <dbReference type="Google" id="ProtNLM"/>
    </source>
</evidence>
<dbReference type="RefSeq" id="XP_033383667.1">
    <property type="nucleotide sequence ID" value="XM_033533109.1"/>
</dbReference>
<feature type="transmembrane region" description="Helical" evidence="1">
    <location>
        <begin position="100"/>
        <end position="120"/>
    </location>
</feature>
<accession>A0A6A5XQ00</accession>
<name>A0A6A5XQ00_9PLEO</name>
<keyword evidence="1" id="KW-0812">Transmembrane</keyword>
<keyword evidence="1" id="KW-1133">Transmembrane helix</keyword>
<protein>
    <recommendedName>
        <fullName evidence="4">Cytochrome b561 domain-containing protein</fullName>
    </recommendedName>
</protein>
<evidence type="ECO:0000313" key="2">
    <source>
        <dbReference type="EMBL" id="KAF2015328.1"/>
    </source>
</evidence>
<dbReference type="OrthoDB" id="19261at2759"/>
<keyword evidence="1" id="KW-0472">Membrane</keyword>
<evidence type="ECO:0000313" key="3">
    <source>
        <dbReference type="Proteomes" id="UP000799778"/>
    </source>
</evidence>
<dbReference type="EMBL" id="ML978069">
    <property type="protein sequence ID" value="KAF2015328.1"/>
    <property type="molecule type" value="Genomic_DNA"/>
</dbReference>
<feature type="transmembrane region" description="Helical" evidence="1">
    <location>
        <begin position="61"/>
        <end position="80"/>
    </location>
</feature>
<dbReference type="PANTHER" id="PTHR47797">
    <property type="entry name" value="DEHYDROGENASE, PUTATIVE (AFU_ORTHOLOGUE AFUA_8G05805)-RELATED"/>
    <property type="match status" value="1"/>
</dbReference>
<reference evidence="2" key="1">
    <citation type="journal article" date="2020" name="Stud. Mycol.">
        <title>101 Dothideomycetes genomes: a test case for predicting lifestyles and emergence of pathogens.</title>
        <authorList>
            <person name="Haridas S."/>
            <person name="Albert R."/>
            <person name="Binder M."/>
            <person name="Bloem J."/>
            <person name="Labutti K."/>
            <person name="Salamov A."/>
            <person name="Andreopoulos B."/>
            <person name="Baker S."/>
            <person name="Barry K."/>
            <person name="Bills G."/>
            <person name="Bluhm B."/>
            <person name="Cannon C."/>
            <person name="Castanera R."/>
            <person name="Culley D."/>
            <person name="Daum C."/>
            <person name="Ezra D."/>
            <person name="Gonzalez J."/>
            <person name="Henrissat B."/>
            <person name="Kuo A."/>
            <person name="Liang C."/>
            <person name="Lipzen A."/>
            <person name="Lutzoni F."/>
            <person name="Magnuson J."/>
            <person name="Mondo S."/>
            <person name="Nolan M."/>
            <person name="Ohm R."/>
            <person name="Pangilinan J."/>
            <person name="Park H.-J."/>
            <person name="Ramirez L."/>
            <person name="Alfaro M."/>
            <person name="Sun H."/>
            <person name="Tritt A."/>
            <person name="Yoshinaga Y."/>
            <person name="Zwiers L.-H."/>
            <person name="Turgeon B."/>
            <person name="Goodwin S."/>
            <person name="Spatafora J."/>
            <person name="Crous P."/>
            <person name="Grigoriev I."/>
        </authorList>
    </citation>
    <scope>NUCLEOTIDE SEQUENCE</scope>
    <source>
        <strain evidence="2">CBS 175.79</strain>
    </source>
</reference>
<dbReference type="AlphaFoldDB" id="A0A6A5XQ00"/>
<dbReference type="GeneID" id="54290506"/>
<sequence>MSIAVSLWFPLGVLLLRLLKVKNTVLWHAIWQGIGLVLLLVGFGLGSWLSSKTNHNGDTHIILGIVISVLFLFMPAIGWFHHRHFSARGNTDYKRHIHVWGGRVLLLLGVINGGTGLSLSKAPTSGMIAYGILTAVVGIGYGYIWFRKGRQPGFERVKARPNGPFEMESGTKA</sequence>